<keyword evidence="4 5" id="KW-0472">Membrane</keyword>
<feature type="transmembrane region" description="Helical" evidence="5">
    <location>
        <begin position="411"/>
        <end position="436"/>
    </location>
</feature>
<keyword evidence="2 5" id="KW-0812">Transmembrane</keyword>
<dbReference type="AlphaFoldDB" id="A0A0M0JLX4"/>
<evidence type="ECO:0000256" key="5">
    <source>
        <dbReference type="SAM" id="Phobius"/>
    </source>
</evidence>
<dbReference type="EMBL" id="JWZX01002698">
    <property type="protein sequence ID" value="KOO27574.1"/>
    <property type="molecule type" value="Genomic_DNA"/>
</dbReference>
<accession>A0A0M0JLX4</accession>
<dbReference type="InterPro" id="IPR051223">
    <property type="entry name" value="Polycystin"/>
</dbReference>
<feature type="transmembrane region" description="Helical" evidence="5">
    <location>
        <begin position="448"/>
        <end position="467"/>
    </location>
</feature>
<proteinExistence type="predicted"/>
<evidence type="ECO:0000256" key="4">
    <source>
        <dbReference type="ARBA" id="ARBA00023136"/>
    </source>
</evidence>
<reference evidence="8" key="1">
    <citation type="journal article" date="2015" name="PLoS Genet.">
        <title>Genome Sequence and Transcriptome Analyses of Chrysochromulina tobin: Metabolic Tools for Enhanced Algal Fitness in the Prominent Order Prymnesiales (Haptophyceae).</title>
        <authorList>
            <person name="Hovde B.T."/>
            <person name="Deodato C.R."/>
            <person name="Hunsperger H.M."/>
            <person name="Ryken S.A."/>
            <person name="Yost W."/>
            <person name="Jha R.K."/>
            <person name="Patterson J."/>
            <person name="Monnat R.J. Jr."/>
            <person name="Barlow S.B."/>
            <person name="Starkenburg S.R."/>
            <person name="Cattolico R.A."/>
        </authorList>
    </citation>
    <scope>NUCLEOTIDE SEQUENCE</scope>
    <source>
        <strain evidence="8">CCMP291</strain>
    </source>
</reference>
<keyword evidence="8" id="KW-1185">Reference proteome</keyword>
<sequence length="746" mass="83574">MADAAAGAANPANALGGQGGADKRLRVKSRGSLLIGWEAFTGFLNKPYIQCCIYFVFVYIFQMLVTTTRLNSEFYLDKHVMDRIVEAPFDSSHNTFNSIRRVADIYEWGNTVLMPGLMGDLGPCEIVGSVVNGYSKGCNDDVWPDGDGAFHLGDRLTAGDGPTPYTVEEQVMRMDQLDWSEGILIRQGRADPESCRDTDQLGECLPELLPGEGSHAPFGYNYTHPAELPSRQFTHMSAAELGGSPDGIRSTSLSTSFSGRYDVDGYVAVAIPFFSDTWLQPEEGLAAEVADFRRYSVSTTNGRVALFYCVRTSINGLWMRQSCDPGTLGNGTGALTGLVRREVEVWWNDLKRAHYIDMHTRVMTITLQLKSNHEGVRCRINLLFELSALGAIFTSFDVDTRVLRKDLILEMAWYANIGLGMVVFFCVIALVEVVVLGPIQYFGNMWNVIDWTNYILFYLVWFSIRAYNAALVETPEYGGKACESYLCSQVGYWDDWRVMRDSSDTKFWLSLCVCLQLLKMIKHIELLVPKVSLATSVLRYALVDLLFFSIAFLISMFSFSMLFYVSLGPCMSQFMSIEASFLTITRSLFGDSDIGAILNNSKNYLSAFFYLGYLFVAIFIMLSMFIVILADSQLKMLDRKRKLSEAEVLDQDGWPDEYGALAYVSESVRGWFGCTQEPTKEPERKAAPAEDKAEGALVETLMASQLELINEVKALRTELSTLKEKSVLVNFAPPIMEYGRQTRYGI</sequence>
<feature type="transmembrane region" description="Helical" evidence="5">
    <location>
        <begin position="47"/>
        <end position="65"/>
    </location>
</feature>
<evidence type="ECO:0000256" key="1">
    <source>
        <dbReference type="ARBA" id="ARBA00004141"/>
    </source>
</evidence>
<comment type="caution">
    <text evidence="7">The sequence shown here is derived from an EMBL/GenBank/DDBJ whole genome shotgun (WGS) entry which is preliminary data.</text>
</comment>
<evidence type="ECO:0000259" key="6">
    <source>
        <dbReference type="Pfam" id="PF08016"/>
    </source>
</evidence>
<dbReference type="PANTHER" id="PTHR10877">
    <property type="entry name" value="POLYCYSTIN FAMILY MEMBER"/>
    <property type="match status" value="1"/>
</dbReference>
<dbReference type="OrthoDB" id="444119at2759"/>
<evidence type="ECO:0000256" key="3">
    <source>
        <dbReference type="ARBA" id="ARBA00022989"/>
    </source>
</evidence>
<dbReference type="Pfam" id="PF08016">
    <property type="entry name" value="PKD_channel"/>
    <property type="match status" value="1"/>
</dbReference>
<dbReference type="Proteomes" id="UP000037460">
    <property type="component" value="Unassembled WGS sequence"/>
</dbReference>
<dbReference type="PANTHER" id="PTHR10877:SF183">
    <property type="entry name" value="AT14535P-RELATED"/>
    <property type="match status" value="1"/>
</dbReference>
<name>A0A0M0JLX4_9EUKA</name>
<evidence type="ECO:0000256" key="2">
    <source>
        <dbReference type="ARBA" id="ARBA00022692"/>
    </source>
</evidence>
<feature type="transmembrane region" description="Helical" evidence="5">
    <location>
        <begin position="607"/>
        <end position="630"/>
    </location>
</feature>
<feature type="transmembrane region" description="Helical" evidence="5">
    <location>
        <begin position="540"/>
        <end position="565"/>
    </location>
</feature>
<gene>
    <name evidence="7" type="ORF">Ctob_007342</name>
</gene>
<feature type="domain" description="Polycystin cation channel PKD1/PKD2" evidence="6">
    <location>
        <begin position="419"/>
        <end position="632"/>
    </location>
</feature>
<evidence type="ECO:0000313" key="7">
    <source>
        <dbReference type="EMBL" id="KOO27574.1"/>
    </source>
</evidence>
<dbReference type="InterPro" id="IPR013122">
    <property type="entry name" value="PKD1_2_channel"/>
</dbReference>
<comment type="subcellular location">
    <subcellularLocation>
        <location evidence="1">Membrane</location>
        <topology evidence="1">Multi-pass membrane protein</topology>
    </subcellularLocation>
</comment>
<organism evidence="7 8">
    <name type="scientific">Chrysochromulina tobinii</name>
    <dbReference type="NCBI Taxonomy" id="1460289"/>
    <lineage>
        <taxon>Eukaryota</taxon>
        <taxon>Haptista</taxon>
        <taxon>Haptophyta</taxon>
        <taxon>Prymnesiophyceae</taxon>
        <taxon>Prymnesiales</taxon>
        <taxon>Chrysochromulinaceae</taxon>
        <taxon>Chrysochromulina</taxon>
    </lineage>
</organism>
<keyword evidence="3 5" id="KW-1133">Transmembrane helix</keyword>
<dbReference type="GO" id="GO:0016020">
    <property type="term" value="C:membrane"/>
    <property type="evidence" value="ECO:0007669"/>
    <property type="project" value="UniProtKB-SubCell"/>
</dbReference>
<evidence type="ECO:0000313" key="8">
    <source>
        <dbReference type="Proteomes" id="UP000037460"/>
    </source>
</evidence>
<protein>
    <recommendedName>
        <fullName evidence="6">Polycystin cation channel PKD1/PKD2 domain-containing protein</fullName>
    </recommendedName>
</protein>